<dbReference type="SUPFAM" id="SSF57184">
    <property type="entry name" value="Growth factor receptor domain"/>
    <property type="match status" value="3"/>
</dbReference>
<dbReference type="InterPro" id="IPR011641">
    <property type="entry name" value="Tyr-kin_ephrin_A/B_rcpt-like"/>
</dbReference>
<dbReference type="Pfam" id="PF07699">
    <property type="entry name" value="Ephrin_rec_like"/>
    <property type="match status" value="2"/>
</dbReference>
<feature type="transmembrane region" description="Helical" evidence="2">
    <location>
        <begin position="2348"/>
        <end position="2369"/>
    </location>
</feature>
<feature type="transmembrane region" description="Helical" evidence="2">
    <location>
        <begin position="2570"/>
        <end position="2590"/>
    </location>
</feature>
<dbReference type="OrthoDB" id="10035969at2759"/>
<name>I7J9S2_BABMR</name>
<feature type="transmembrane region" description="Helical" evidence="2">
    <location>
        <begin position="2440"/>
        <end position="2460"/>
    </location>
</feature>
<sequence length="2978" mass="330795">MGSVVPKYIRACGAIFFSLGCRFLTTFAAIILFVTGLGGSERPDVPIYGTHDYIAHARAEIGSAGDKLILCEFNSDCIICLDDFKSQWDKPVNLTDTISLKSACNKDSQSSFYSNIKKTNVTGKSLCYLAEWTRESTPNFGYIIYHICHASTSLVQVLVAAPFELKVRQYSTGYIDILMSGVVLDYMEGQIEYCDDKSNPVVIPIGVSETEEGIFAMLRVISKTRKKACNRLLVTPRAAKKQEFPKLKRGFANSVLFYTISNTYKVDKELWWDPGEYWVVMVEGIPKEANVNFMVVSERSRDGSLSYCGNKNPRWHSQVHKSSYNNTREKFVCKLNHPNYIDMALICACILPSCSEPINFNILVDNVLLNGDKLTYARVDPFGVVSVYQLGGHTVSTSIALVPAFFKKCSNATSYIRYLTRARPPLYLLPLEFYSDLATTAKYSASSSLALNGKIKLVENVEDTLDCPPYDLDNSFQNFINRKYHSVPLTSISYRSQERERIYIDNKSILTFQPNFSFYYGGTTSMHESLMIPHFHFGGNLPYMVCECASSSRTGCGAPSDFIKEAGVVTANPLYGSFTEIRLNLDRAVFVAYIDANIGATGGLFKVVCEGDSIGVIVSANFGGKKVLPGGVEVREIISAPLQLHMAVTYMLYFFPLYGDTSPASPKADTLGVPFKADDYISRLKSEELGQWYENPTTGAWAKAVKYSALSSGKSISIAKSTDGELIKKLLSYRYQLLGNFVRLLNTSTFDSVGQTLKKDFDNAKDVCMGKYCEFVIGGRVTKVQSDDDRWQYLSTFTTPGYYEGQLLHMSSGSNSYLELRGRGLVFYNSGAVVLLKNLDADCQSLGNTFDKLKKNNIYFERDKILKGVSNKPGSRTEFGIDGLVASSKLSKLTPEALGFTFEPPVEAGLYKVCSTVGDKPVHIGFVNAGNSQYLLIDIEPSSDVNAIISLGHIYILDDSRMSHFLIRPGNFGVEMVNVPHSGAIGQLTISMCLFGELVVILKHYHLFLLSKDMTIINQIKIVHNGVSSRPLAVFASAYLIYVSFGGEIHSYVYDDTSRKLLYKGREALVEGIGSVSWFSVNESDRGLKLFILDNVSRVFYVDLGRSRVVIPCDRYGICPYTRFHQSNSANELYVIYFYAPLLTHMGIMILDFAGEVVGFRRIPFDEQIVTVDTTGGEFRYLALSHYKASTGSGAGLVYRVMSLSVLSRVSVSYPTLLFQLKQNVSFRIFPRIDGNFKYSYEWLNREEHTGSGIFFYDKKGMIYGTPNGVGNMKMLIRVSDPFGHIDMEVEFFVNCASGFTLKSSDSEAPGVSETKFICDKCAIGSYYDKASKSCIKCAENSTTETNLAYNKSFCLCSPGHYLKGGKCLPCEAGTFKEVLGNSPCYGRCPPNTHSSVTGATGLAQLGCVCNPGYYKSGEGGEIEQVCLACNEGFYCPGGTHKKVKCPEFMSTEGPGASSLEDCMCNPGYRKSSEGGECVPCDYLSYKETLGNSNCLPCTVHGGDGMGASFSMMKASTSILNCKYCSFGYYKRNGQCMPCPKGMYCRRAIIPCGPNMTTRERSSTSPLDCMCMKGYGLRLGSRNPLTGLAKCEPCKRGTFQHLDGADIACLPCPAGSTTLYEGATSFSDCVPIPGFYISEPPPKPKGDEASKDKASKDEASKDKASKDEASKDEASKDKASKDKASKDKASKDKASKDKASKDKASKDKASKDKASKDEDMEPLLKCGSGLLRPGEYSTTILRTTLKDCIEECKINIYCTAVTFSMHNVIPALSVKGFTNALVHNIAYWPCKLEFFGRPEIDNPGYLLEENNIGSSDNHKDLVFLGSVSCTFERPQQSWMNRIFVPCKKDHYCTGQSYPIPCPSNSVTMARGASTPEDCMCVSGFHPSTAGSERHCVPCPVGHYKSNTSNASCTPCGDNMTTISTGSHSFSQCTCLPIYYAVQTEATAAVLGTGAAGGVKCVRCPSSYYCLGYWMETTFQRAHAFPQPCPNNSQMPNDFLDHSAPTSCRCLPGYSVTSRINGIVTCNKCPRGTFKNALGNSPCNGFCMALSTSYLGSRVEAQCFCRYGSYLAITPREGVLGLECVKCLEGGICLGGFVNLPGPSFNPRSATTDGENAVGYKDMFLVALRHSRPLPRFGYYPMHIPNSSHHGSRSSLWTPSGDYKTSLTQDDWTYDLSPEFHACVLPERCPGFFGPACVPGTQGYLCSLCNSAHDTFYYGGPCVPCRPLLQEILLFLLPRFVVSALVFFFLRYMRALGRGSISANAIFVKIWLLYALSVVPFGMLASTSYSSLARFTGAYRLIFYAFIYLFGLNVRVGCLLPRLASVLAQRFPIHNPFVSVWYLQRLCNVLAPMVDLLIVACVLALVGLVRHRKRFSRLYADFFGAFAVLAYLHTPMAIFNALQMSHCVATSYAKQSPLQVLLSMPVVTCNPSDPFFRLGLISARVIFFSCIIYWTLVVYMLCTNKNGTFHRLHGFMYSRRLWDIFLQLRCVATVYLVAAPPLLDPSGDSESLRNKLNLMFFTLHLSLHIYNSPYEKCDNDILNGIESLFLVTNVVTCTIFHWSYYYDLRGIAALPIAASLYSHLALLRCLFIGHENRRRFGSILSVPGVSVESASWHWFVATCLSHHVKLCDARIYLDYKSQTLLIEPSYYSFSGEWKDEIARYRSGSRPLRHRPLGPVHISSLIRTISESSLISGLRRRSIDLPHSAQFFIVRYAFWYSFSRKLNNKHLVFPEAIVSRHIFTALFRRSGAVSGGRLELMLADIAKLGQVPSARVLCDFRKLFGSSDVVSSRLAEIFPWSVEELSRVNDVDCQLIDLLFCDGLYDWQALSLIELDEAILSLKHLGTSRFIRLVKFYNLYRFTIERPKLWQLILSNSRLTNQIEANKRAILDSEQIMCPEDIIETIEMYYSSEDWKNEILMLERNISKLNMFVSMSQHAAKLAIGIRAEKDALININITDEEILEVIANCSKIHQTSQHL</sequence>
<proteinExistence type="predicted"/>
<reference evidence="4 5" key="1">
    <citation type="journal article" date="2012" name="Nucleic Acids Res.">
        <title>Sequencing of the smallest Apicomplexan genome from the human pathogen Babesia microti.</title>
        <authorList>
            <person name="Cornillot E."/>
            <person name="Hadj-Kaddour K."/>
            <person name="Dassouli A."/>
            <person name="Noel B."/>
            <person name="Ranwez V."/>
            <person name="Vacherie B."/>
            <person name="Augagneur Y."/>
            <person name="Bres V."/>
            <person name="Duclos A."/>
            <person name="Randazzo S."/>
            <person name="Carcy B."/>
            <person name="Debierre-Grockiego F."/>
            <person name="Delbecq S."/>
            <person name="Moubri-Menage K."/>
            <person name="Shams-Eldin H."/>
            <person name="Usmani-Brown S."/>
            <person name="Bringaud F."/>
            <person name="Wincker P."/>
            <person name="Vivares C.P."/>
            <person name="Schwarz R.T."/>
            <person name="Schetters T.P."/>
            <person name="Krause P.J."/>
            <person name="Gorenflot A."/>
            <person name="Berry V."/>
            <person name="Barbe V."/>
            <person name="Ben Mamoun C."/>
        </authorList>
    </citation>
    <scope>NUCLEOTIDE SEQUENCE [LARGE SCALE GENOMIC DNA]</scope>
    <source>
        <strain evidence="4 5">RI</strain>
    </source>
</reference>
<feature type="transmembrane region" description="Helical" evidence="2">
    <location>
        <begin position="12"/>
        <end position="34"/>
    </location>
</feature>
<reference evidence="4 5" key="3">
    <citation type="journal article" date="2016" name="Sci. Rep.">
        <title>Genome-wide diversity and gene expression profiling of Babesia microti isolates identify polymorphic genes that mediate host-pathogen interactions.</title>
        <authorList>
            <person name="Silva J.C."/>
            <person name="Cornillot E."/>
            <person name="McCracken C."/>
            <person name="Usmani-Brown S."/>
            <person name="Dwivedi A."/>
            <person name="Ifeonu O.O."/>
            <person name="Crabtree J."/>
            <person name="Gotia H.T."/>
            <person name="Virji A.Z."/>
            <person name="Reynes C."/>
            <person name="Colinge J."/>
            <person name="Kumar V."/>
            <person name="Lawres L."/>
            <person name="Pazzi J.E."/>
            <person name="Pablo J.V."/>
            <person name="Hung C."/>
            <person name="Brancato J."/>
            <person name="Kumari P."/>
            <person name="Orvis J."/>
            <person name="Tretina K."/>
            <person name="Chibucos M."/>
            <person name="Ott S."/>
            <person name="Sadzewicz L."/>
            <person name="Sengamalay N."/>
            <person name="Shetty A.C."/>
            <person name="Su Q."/>
            <person name="Tallon L."/>
            <person name="Fraser C.M."/>
            <person name="Frutos R."/>
            <person name="Molina D.M."/>
            <person name="Krause P.J."/>
            <person name="Ben Mamoun C."/>
        </authorList>
    </citation>
    <scope>NUCLEOTIDE SEQUENCE [LARGE SCALE GENOMIC DNA]</scope>
    <source>
        <strain evidence="4 5">RI</strain>
    </source>
</reference>
<feature type="domain" description="Tyrosine-protein kinase ephrin type A/B receptor-like" evidence="3">
    <location>
        <begin position="1586"/>
        <end position="1629"/>
    </location>
</feature>
<feature type="domain" description="Tyrosine-protein kinase ephrin type A/B receptor-like" evidence="3">
    <location>
        <begin position="1893"/>
        <end position="1932"/>
    </location>
</feature>
<dbReference type="EMBL" id="FO082872">
    <property type="protein sequence ID" value="CCF73454.1"/>
    <property type="molecule type" value="Genomic_DNA"/>
</dbReference>
<evidence type="ECO:0000256" key="2">
    <source>
        <dbReference type="SAM" id="Phobius"/>
    </source>
</evidence>
<evidence type="ECO:0000256" key="1">
    <source>
        <dbReference type="SAM" id="MobiDB-lite"/>
    </source>
</evidence>
<organism evidence="4 5">
    <name type="scientific">Babesia microti (strain RI)</name>
    <dbReference type="NCBI Taxonomy" id="1133968"/>
    <lineage>
        <taxon>Eukaryota</taxon>
        <taxon>Sar</taxon>
        <taxon>Alveolata</taxon>
        <taxon>Apicomplexa</taxon>
        <taxon>Aconoidasida</taxon>
        <taxon>Piroplasmida</taxon>
        <taxon>Babesiidae</taxon>
        <taxon>Babesia</taxon>
    </lineage>
</organism>
<accession>I7J9S2</accession>
<feature type="transmembrane region" description="Helical" evidence="2">
    <location>
        <begin position="2270"/>
        <end position="2291"/>
    </location>
</feature>
<feature type="transmembrane region" description="Helical" evidence="2">
    <location>
        <begin position="2231"/>
        <end position="2249"/>
    </location>
</feature>
<keyword evidence="2" id="KW-0812">Transmembrane</keyword>
<dbReference type="Proteomes" id="UP000002899">
    <property type="component" value="Chromosome II"/>
</dbReference>
<dbReference type="KEGG" id="bmic:BMR1_02g01465"/>
<feature type="compositionally biased region" description="Basic and acidic residues" evidence="1">
    <location>
        <begin position="1642"/>
        <end position="1717"/>
    </location>
</feature>
<dbReference type="RefSeq" id="XP_012648063.1">
    <property type="nucleotide sequence ID" value="XM_012792609.1"/>
</dbReference>
<evidence type="ECO:0000259" key="3">
    <source>
        <dbReference type="Pfam" id="PF07699"/>
    </source>
</evidence>
<dbReference type="CDD" id="cd00185">
    <property type="entry name" value="TNFRSF"/>
    <property type="match status" value="1"/>
</dbReference>
<gene>
    <name evidence="4" type="ORF">BMR1_02g01465</name>
</gene>
<feature type="transmembrane region" description="Helical" evidence="2">
    <location>
        <begin position="2544"/>
        <end position="2564"/>
    </location>
</feature>
<dbReference type="SMART" id="SM01411">
    <property type="entry name" value="Ephrin_rec_like"/>
    <property type="match status" value="9"/>
</dbReference>
<dbReference type="PANTHER" id="PTHR46967:SF2">
    <property type="entry name" value="SUSHI, VON WILLEBRAND FACTOR TYPE A, EGF AND PENTRAXIN DOMAIN-CONTAINING PROTEIN 1-LIKE"/>
    <property type="match status" value="1"/>
</dbReference>
<evidence type="ECO:0000313" key="5">
    <source>
        <dbReference type="Proteomes" id="UP000002899"/>
    </source>
</evidence>
<feature type="transmembrane region" description="Helical" evidence="2">
    <location>
        <begin position="2297"/>
        <end position="2315"/>
    </location>
</feature>
<dbReference type="GeneID" id="24424080"/>
<reference evidence="4 5" key="2">
    <citation type="journal article" date="2013" name="PLoS ONE">
        <title>Whole genome mapping and re-organization of the nuclear and mitochondrial genomes of Babesia microti isolates.</title>
        <authorList>
            <person name="Cornillot E."/>
            <person name="Dassouli A."/>
            <person name="Garg A."/>
            <person name="Pachikara N."/>
            <person name="Randazzo S."/>
            <person name="Depoix D."/>
            <person name="Carcy B."/>
            <person name="Delbecq S."/>
            <person name="Frutos R."/>
            <person name="Silva J.C."/>
            <person name="Sutton R."/>
            <person name="Krause P.J."/>
            <person name="Mamoun C.B."/>
        </authorList>
    </citation>
    <scope>NUCLEOTIDE SEQUENCE [LARGE SCALE GENOMIC DNA]</scope>
    <source>
        <strain evidence="4 5">RI</strain>
    </source>
</reference>
<keyword evidence="2" id="KW-0472">Membrane</keyword>
<feature type="transmembrane region" description="Helical" evidence="2">
    <location>
        <begin position="2381"/>
        <end position="2401"/>
    </location>
</feature>
<feature type="region of interest" description="Disordered" evidence="1">
    <location>
        <begin position="1637"/>
        <end position="1718"/>
    </location>
</feature>
<feature type="transmembrane region" description="Helical" evidence="2">
    <location>
        <begin position="2480"/>
        <end position="2502"/>
    </location>
</feature>
<evidence type="ECO:0000313" key="4">
    <source>
        <dbReference type="EMBL" id="CCF73454.1"/>
    </source>
</evidence>
<dbReference type="PANTHER" id="PTHR46967">
    <property type="entry name" value="INSULIN-LIKE GROWTH FACTOR BINDING PROTEIN,N-TERMINAL"/>
    <property type="match status" value="1"/>
</dbReference>
<keyword evidence="5" id="KW-1185">Reference proteome</keyword>
<keyword evidence="2" id="KW-1133">Transmembrane helix</keyword>
<dbReference type="Gene3D" id="2.10.50.10">
    <property type="entry name" value="Tumor Necrosis Factor Receptor, subunit A, domain 2"/>
    <property type="match status" value="5"/>
</dbReference>
<dbReference type="InterPro" id="IPR009030">
    <property type="entry name" value="Growth_fac_rcpt_cys_sf"/>
</dbReference>
<dbReference type="VEuPathDB" id="PiroplasmaDB:BMR1_02g01465"/>
<protein>
    <submittedName>
        <fullName evidence="4">GCC2 and GCC3</fullName>
    </submittedName>
</protein>
<feature type="transmembrane region" description="Helical" evidence="2">
    <location>
        <begin position="2322"/>
        <end position="2342"/>
    </location>
</feature>
<dbReference type="PROSITE" id="PS51257">
    <property type="entry name" value="PROKAR_LIPOPROTEIN"/>
    <property type="match status" value="1"/>
</dbReference>